<dbReference type="OrthoDB" id="8717144at2"/>
<keyword evidence="7" id="KW-0456">Lyase</keyword>
<comment type="similarity">
    <text evidence="8">Belongs to the LigK/PcmE family.</text>
</comment>
<evidence type="ECO:0000256" key="4">
    <source>
        <dbReference type="ARBA" id="ARBA00012213"/>
    </source>
</evidence>
<protein>
    <recommendedName>
        <fullName evidence="4">4-hydroxy-4-methyl-2-oxoglutarate aldolase</fullName>
        <ecNumber evidence="4">4.1.3.17</ecNumber>
    </recommendedName>
</protein>
<reference evidence="10 11" key="1">
    <citation type="submission" date="2019-03" db="EMBL/GenBank/DDBJ databases">
        <title>Comparative insights into the high quality Complete genome sequence of highly metal resistant Cupriavidus metallidurans strain BS1 isolated from a gold-copper mine.</title>
        <authorList>
            <person name="Mazhar H.S."/>
            <person name="Rensing C."/>
        </authorList>
    </citation>
    <scope>NUCLEOTIDE SEQUENCE [LARGE SCALE GENOMIC DNA]</scope>
    <source>
        <strain evidence="10 11">BS1</strain>
    </source>
</reference>
<dbReference type="PANTHER" id="PTHR33254:SF16">
    <property type="entry name" value="BLR3842 PROTEIN"/>
    <property type="match status" value="1"/>
</dbReference>
<dbReference type="PANTHER" id="PTHR33254">
    <property type="entry name" value="4-HYDROXY-4-METHYL-2-OXOGLUTARATE ALDOLASE 3-RELATED"/>
    <property type="match status" value="1"/>
</dbReference>
<gene>
    <name evidence="10" type="primary">ligK</name>
    <name evidence="10" type="ORF">DDF84_020620</name>
</gene>
<evidence type="ECO:0000256" key="6">
    <source>
        <dbReference type="ARBA" id="ARBA00022842"/>
    </source>
</evidence>
<evidence type="ECO:0000256" key="7">
    <source>
        <dbReference type="ARBA" id="ARBA00023239"/>
    </source>
</evidence>
<dbReference type="InterPro" id="IPR005493">
    <property type="entry name" value="RraA/RraA-like"/>
</dbReference>
<dbReference type="NCBIfam" id="NF006731">
    <property type="entry name" value="PRK09262.1"/>
    <property type="match status" value="1"/>
</dbReference>
<evidence type="ECO:0000256" key="1">
    <source>
        <dbReference type="ARBA" id="ARBA00001342"/>
    </source>
</evidence>
<name>A0A2L0X410_9BURK</name>
<evidence type="ECO:0000313" key="11">
    <source>
        <dbReference type="Proteomes" id="UP000253772"/>
    </source>
</evidence>
<dbReference type="Gene3D" id="3.50.30.40">
    <property type="entry name" value="Ribonuclease E inhibitor RraA/RraA-like"/>
    <property type="match status" value="1"/>
</dbReference>
<evidence type="ECO:0000256" key="9">
    <source>
        <dbReference type="PIRSR" id="PIRSR605493-1"/>
    </source>
</evidence>
<dbReference type="NCBIfam" id="TIGR02798">
    <property type="entry name" value="ligK_PcmE"/>
    <property type="match status" value="1"/>
</dbReference>
<evidence type="ECO:0000256" key="3">
    <source>
        <dbReference type="ARBA" id="ARBA00011643"/>
    </source>
</evidence>
<proteinExistence type="inferred from homology"/>
<sequence length="237" mass="24843">MRTVAYRNILRAESRDVEALGKFGVATVHEAQRRTGLMKPYLRPIQSGSAISGCAVTALMHPGDNWMIHVAVEMVQPGDVLVVGLVSDCTDGVFGDLLATSLKARGARGLIIDCGVRDVSTLNAMGFPVWSRAISAQGAVKETVGAVNVPVVCAGALVRPGDVIVADDDGVVVVARPQAADIAAKAAEREALEAGKRAKLASGVLGVDMYNMRPGLAEKGLVYLDQTVDWYSGANEA</sequence>
<dbReference type="CDD" id="cd16841">
    <property type="entry name" value="RraA_family"/>
    <property type="match status" value="1"/>
</dbReference>
<dbReference type="Proteomes" id="UP000253772">
    <property type="component" value="Chromosome c2"/>
</dbReference>
<dbReference type="InterPro" id="IPR036704">
    <property type="entry name" value="RraA/RraA-like_sf"/>
</dbReference>
<evidence type="ECO:0000256" key="2">
    <source>
        <dbReference type="ARBA" id="ARBA00001946"/>
    </source>
</evidence>
<keyword evidence="6 9" id="KW-0460">Magnesium</keyword>
<dbReference type="EMBL" id="CP037901">
    <property type="protein sequence ID" value="QBP12181.1"/>
    <property type="molecule type" value="Genomic_DNA"/>
</dbReference>
<keyword evidence="5 9" id="KW-0479">Metal-binding</keyword>
<dbReference type="GO" id="GO:0072329">
    <property type="term" value="P:monocarboxylic acid catabolic process"/>
    <property type="evidence" value="ECO:0007669"/>
    <property type="project" value="UniProtKB-ARBA"/>
</dbReference>
<comment type="subunit">
    <text evidence="3">Homohexamer.</text>
</comment>
<accession>A0A2L0X410</accession>
<dbReference type="GO" id="GO:0047443">
    <property type="term" value="F:4-hydroxy-4-methyl-2-oxoglutarate aldolase activity"/>
    <property type="evidence" value="ECO:0007669"/>
    <property type="project" value="UniProtKB-EC"/>
</dbReference>
<organism evidence="10 11">
    <name type="scientific">Cupriavidus metallidurans</name>
    <dbReference type="NCBI Taxonomy" id="119219"/>
    <lineage>
        <taxon>Bacteria</taxon>
        <taxon>Pseudomonadati</taxon>
        <taxon>Pseudomonadota</taxon>
        <taxon>Betaproteobacteria</taxon>
        <taxon>Burkholderiales</taxon>
        <taxon>Burkholderiaceae</taxon>
        <taxon>Cupriavidus</taxon>
    </lineage>
</organism>
<comment type="cofactor">
    <cofactor evidence="2 9">
        <name>Mg(2+)</name>
        <dbReference type="ChEBI" id="CHEBI:18420"/>
    </cofactor>
</comment>
<dbReference type="AlphaFoldDB" id="A0A2L0X410"/>
<comment type="catalytic activity">
    <reaction evidence="1">
        <text>4-hydroxy-4-methyl-2-oxoglutarate = 2 pyruvate</text>
        <dbReference type="Rhea" id="RHEA:22748"/>
        <dbReference type="ChEBI" id="CHEBI:15361"/>
        <dbReference type="ChEBI" id="CHEBI:58276"/>
        <dbReference type="EC" id="4.1.3.17"/>
    </reaction>
</comment>
<feature type="binding site" evidence="9">
    <location>
        <position position="118"/>
    </location>
    <ligand>
        <name>Mg(2+)</name>
        <dbReference type="ChEBI" id="CHEBI:18420"/>
    </ligand>
</feature>
<dbReference type="InterPro" id="IPR014165">
    <property type="entry name" value="LigK_PcmE"/>
</dbReference>
<evidence type="ECO:0000256" key="5">
    <source>
        <dbReference type="ARBA" id="ARBA00022723"/>
    </source>
</evidence>
<evidence type="ECO:0000256" key="8">
    <source>
        <dbReference type="ARBA" id="ARBA00061585"/>
    </source>
</evidence>
<dbReference type="GO" id="GO:0042537">
    <property type="term" value="P:benzene-containing compound metabolic process"/>
    <property type="evidence" value="ECO:0007669"/>
    <property type="project" value="UniProtKB-ARBA"/>
</dbReference>
<dbReference type="SUPFAM" id="SSF89562">
    <property type="entry name" value="RraA-like"/>
    <property type="match status" value="1"/>
</dbReference>
<feature type="binding site" evidence="9">
    <location>
        <position position="117"/>
    </location>
    <ligand>
        <name>substrate</name>
    </ligand>
</feature>
<dbReference type="RefSeq" id="WP_017511038.1">
    <property type="nucleotide sequence ID" value="NZ_CP026544.1"/>
</dbReference>
<feature type="binding site" evidence="9">
    <location>
        <begin position="95"/>
        <end position="98"/>
    </location>
    <ligand>
        <name>substrate</name>
    </ligand>
</feature>
<dbReference type="Pfam" id="PF03737">
    <property type="entry name" value="RraA-like"/>
    <property type="match status" value="1"/>
</dbReference>
<dbReference type="EC" id="4.1.3.17" evidence="4"/>
<dbReference type="GO" id="GO:0019336">
    <property type="term" value="P:phenol-containing compound catabolic process"/>
    <property type="evidence" value="ECO:0007669"/>
    <property type="project" value="UniProtKB-ARBA"/>
</dbReference>
<evidence type="ECO:0000313" key="10">
    <source>
        <dbReference type="EMBL" id="QBP12181.1"/>
    </source>
</evidence>
<dbReference type="GO" id="GO:0046872">
    <property type="term" value="F:metal ion binding"/>
    <property type="evidence" value="ECO:0007669"/>
    <property type="project" value="UniProtKB-KW"/>
</dbReference>
<dbReference type="FunFam" id="3.50.30.40:FF:000002">
    <property type="entry name" value="4-carboxy-4-hydroxy-2-oxoadipate aldolase/oxaloacetate decarboxylase"/>
    <property type="match status" value="1"/>
</dbReference>